<dbReference type="InterPro" id="IPR008698">
    <property type="entry name" value="NDUB7"/>
</dbReference>
<evidence type="ECO:0000313" key="13">
    <source>
        <dbReference type="EMBL" id="KAG0588438.1"/>
    </source>
</evidence>
<evidence type="ECO:0000256" key="1">
    <source>
        <dbReference type="ARBA" id="ARBA00003195"/>
    </source>
</evidence>
<evidence type="ECO:0000256" key="10">
    <source>
        <dbReference type="ARBA" id="ARBA00023128"/>
    </source>
</evidence>
<dbReference type="EMBL" id="CM026422">
    <property type="protein sequence ID" value="KAG0588438.1"/>
    <property type="molecule type" value="Genomic_DNA"/>
</dbReference>
<evidence type="ECO:0000256" key="9">
    <source>
        <dbReference type="ARBA" id="ARBA00022982"/>
    </source>
</evidence>
<keyword evidence="11" id="KW-0472">Membrane</keyword>
<keyword evidence="14" id="KW-1185">Reference proteome</keyword>
<keyword evidence="7" id="KW-0679">Respiratory chain</keyword>
<sequence length="87" mass="10107">MATTGKYLATQEEMVEARLPLGSRDLCSKLLIPLNQCRQESFYLPWKCEDERHGYEKCEYDLFLQRMKKMQEARQGKAQGAPIPATH</sequence>
<evidence type="ECO:0000313" key="14">
    <source>
        <dbReference type="Proteomes" id="UP000822688"/>
    </source>
</evidence>
<evidence type="ECO:0000256" key="12">
    <source>
        <dbReference type="ARBA" id="ARBA00023157"/>
    </source>
</evidence>
<keyword evidence="9" id="KW-0249">Electron transport</keyword>
<gene>
    <name evidence="13" type="ORF">KC19_2G242800</name>
</gene>
<organism evidence="13 14">
    <name type="scientific">Ceratodon purpureus</name>
    <name type="common">Fire moss</name>
    <name type="synonym">Dicranum purpureum</name>
    <dbReference type="NCBI Taxonomy" id="3225"/>
    <lineage>
        <taxon>Eukaryota</taxon>
        <taxon>Viridiplantae</taxon>
        <taxon>Streptophyta</taxon>
        <taxon>Embryophyta</taxon>
        <taxon>Bryophyta</taxon>
        <taxon>Bryophytina</taxon>
        <taxon>Bryopsida</taxon>
        <taxon>Dicranidae</taxon>
        <taxon>Pseudoditrichales</taxon>
        <taxon>Ditrichaceae</taxon>
        <taxon>Ceratodon</taxon>
    </lineage>
</organism>
<name>A0A8T0J0C6_CERPU</name>
<evidence type="ECO:0000256" key="2">
    <source>
        <dbReference type="ARBA" id="ARBA00004569"/>
    </source>
</evidence>
<comment type="subcellular location">
    <subcellularLocation>
        <location evidence="3">Mitochondrion inner membrane</location>
        <topology evidence="3">Peripheral membrane protein</topology>
    </subcellularLocation>
    <subcellularLocation>
        <location evidence="2">Mitochondrion intermembrane space</location>
    </subcellularLocation>
</comment>
<evidence type="ECO:0000256" key="5">
    <source>
        <dbReference type="ARBA" id="ARBA00018677"/>
    </source>
</evidence>
<dbReference type="PANTHER" id="PTHR20900:SF0">
    <property type="entry name" value="NADH DEHYDROGENASE [UBIQUINONE] 1 BETA SUBCOMPLEX SUBUNIT 7"/>
    <property type="match status" value="1"/>
</dbReference>
<dbReference type="GO" id="GO:0005758">
    <property type="term" value="C:mitochondrial intermembrane space"/>
    <property type="evidence" value="ECO:0007669"/>
    <property type="project" value="UniProtKB-SubCell"/>
</dbReference>
<evidence type="ECO:0000256" key="8">
    <source>
        <dbReference type="ARBA" id="ARBA00022792"/>
    </source>
</evidence>
<keyword evidence="8" id="KW-0999">Mitochondrion inner membrane</keyword>
<comment type="caution">
    <text evidence="13">The sequence shown here is derived from an EMBL/GenBank/DDBJ whole genome shotgun (WGS) entry which is preliminary data.</text>
</comment>
<dbReference type="PROSITE" id="PS51808">
    <property type="entry name" value="CHCH"/>
    <property type="match status" value="1"/>
</dbReference>
<proteinExistence type="inferred from homology"/>
<dbReference type="Proteomes" id="UP000822688">
    <property type="component" value="Chromosome 2"/>
</dbReference>
<evidence type="ECO:0000256" key="3">
    <source>
        <dbReference type="ARBA" id="ARBA00004637"/>
    </source>
</evidence>
<keyword evidence="6" id="KW-0813">Transport</keyword>
<dbReference type="Pfam" id="PF05676">
    <property type="entry name" value="NDUF_B7"/>
    <property type="match status" value="1"/>
</dbReference>
<accession>A0A8T0J0C6</accession>
<evidence type="ECO:0000256" key="4">
    <source>
        <dbReference type="ARBA" id="ARBA00008006"/>
    </source>
</evidence>
<evidence type="ECO:0000256" key="7">
    <source>
        <dbReference type="ARBA" id="ARBA00022660"/>
    </source>
</evidence>
<evidence type="ECO:0000256" key="6">
    <source>
        <dbReference type="ARBA" id="ARBA00022448"/>
    </source>
</evidence>
<dbReference type="OrthoDB" id="268414at2759"/>
<dbReference type="GO" id="GO:0005743">
    <property type="term" value="C:mitochondrial inner membrane"/>
    <property type="evidence" value="ECO:0007669"/>
    <property type="project" value="UniProtKB-SubCell"/>
</dbReference>
<dbReference type="PANTHER" id="PTHR20900">
    <property type="entry name" value="NADH:UBIQUINONE OXIDOREDUCTASE B18-LIKE SUBUNIT"/>
    <property type="match status" value="1"/>
</dbReference>
<protein>
    <recommendedName>
        <fullName evidence="5">NADH dehydrogenase [ubiquinone] 1 beta subcomplex subunit 7</fullName>
    </recommendedName>
</protein>
<comment type="similarity">
    <text evidence="4">Belongs to the complex I NDUFB7 subunit family.</text>
</comment>
<reference evidence="13" key="1">
    <citation type="submission" date="2020-06" db="EMBL/GenBank/DDBJ databases">
        <title>WGS assembly of Ceratodon purpureus strain R40.</title>
        <authorList>
            <person name="Carey S.B."/>
            <person name="Jenkins J."/>
            <person name="Shu S."/>
            <person name="Lovell J.T."/>
            <person name="Sreedasyam A."/>
            <person name="Maumus F."/>
            <person name="Tiley G.P."/>
            <person name="Fernandez-Pozo N."/>
            <person name="Barry K."/>
            <person name="Chen C."/>
            <person name="Wang M."/>
            <person name="Lipzen A."/>
            <person name="Daum C."/>
            <person name="Saski C.A."/>
            <person name="Payton A.C."/>
            <person name="Mcbreen J.C."/>
            <person name="Conrad R.E."/>
            <person name="Kollar L.M."/>
            <person name="Olsson S."/>
            <person name="Huttunen S."/>
            <person name="Landis J.B."/>
            <person name="Wickett N.J."/>
            <person name="Johnson M.G."/>
            <person name="Rensing S.A."/>
            <person name="Grimwood J."/>
            <person name="Schmutz J."/>
            <person name="Mcdaniel S.F."/>
        </authorList>
    </citation>
    <scope>NUCLEOTIDE SEQUENCE</scope>
    <source>
        <strain evidence="13">R40</strain>
    </source>
</reference>
<keyword evidence="12" id="KW-1015">Disulfide bond</keyword>
<comment type="function">
    <text evidence="1">Accessory subunit of the mitochondrial membrane respiratory chain NADH dehydrogenase (Complex I), that is believed not to be involved in catalysis. Complex I functions in the transfer of electrons from NADH to the respiratory chain. The immediate electron acceptor for the enzyme is believed to be ubiquinone.</text>
</comment>
<dbReference type="AlphaFoldDB" id="A0A8T0J0C6"/>
<evidence type="ECO:0000256" key="11">
    <source>
        <dbReference type="ARBA" id="ARBA00023136"/>
    </source>
</evidence>
<keyword evidence="10" id="KW-0496">Mitochondrion</keyword>